<gene>
    <name evidence="2" type="ORF">A8C32_14565</name>
</gene>
<feature type="transmembrane region" description="Helical" evidence="1">
    <location>
        <begin position="6"/>
        <end position="28"/>
    </location>
</feature>
<proteinExistence type="predicted"/>
<dbReference type="AlphaFoldDB" id="A0A1E5TCI1"/>
<comment type="caution">
    <text evidence="2">The sequence shown here is derived from an EMBL/GenBank/DDBJ whole genome shotgun (WGS) entry which is preliminary data.</text>
</comment>
<keyword evidence="3" id="KW-1185">Reference proteome</keyword>
<accession>A0A1E5TCI1</accession>
<dbReference type="STRING" id="1849968.A8C32_14565"/>
<feature type="transmembrane region" description="Helical" evidence="1">
    <location>
        <begin position="110"/>
        <end position="128"/>
    </location>
</feature>
<organism evidence="2 3">
    <name type="scientific">Flavivirga aquatica</name>
    <dbReference type="NCBI Taxonomy" id="1849968"/>
    <lineage>
        <taxon>Bacteria</taxon>
        <taxon>Pseudomonadati</taxon>
        <taxon>Bacteroidota</taxon>
        <taxon>Flavobacteriia</taxon>
        <taxon>Flavobacteriales</taxon>
        <taxon>Flavobacteriaceae</taxon>
        <taxon>Flavivirga</taxon>
    </lineage>
</organism>
<evidence type="ECO:0000313" key="2">
    <source>
        <dbReference type="EMBL" id="OEK09103.1"/>
    </source>
</evidence>
<protein>
    <submittedName>
        <fullName evidence="2">Uncharacterized protein</fullName>
    </submittedName>
</protein>
<keyword evidence="1" id="KW-0812">Transmembrane</keyword>
<keyword evidence="1" id="KW-1133">Transmembrane helix</keyword>
<evidence type="ECO:0000313" key="3">
    <source>
        <dbReference type="Proteomes" id="UP000095713"/>
    </source>
</evidence>
<evidence type="ECO:0000256" key="1">
    <source>
        <dbReference type="SAM" id="Phobius"/>
    </source>
</evidence>
<sequence>MLITNNLIEFNGAVIVLILLDLVLNRLFTLGRILTLNHFLYLQINKKTLFACFVLDAFLSLPKILFFLFLSFYIFLEEFYLVSYIKLIFVLFFVNTLIERSLRLIKKQTLFYIISGVVSYVILIYYFHMIPFEMFIVISLFIVLLLFLSFNKFCLIQ</sequence>
<keyword evidence="1" id="KW-0472">Membrane</keyword>
<feature type="transmembrane region" description="Helical" evidence="1">
    <location>
        <begin position="134"/>
        <end position="155"/>
    </location>
</feature>
<feature type="transmembrane region" description="Helical" evidence="1">
    <location>
        <begin position="81"/>
        <end position="98"/>
    </location>
</feature>
<reference evidence="2 3" key="1">
    <citation type="submission" date="2016-05" db="EMBL/GenBank/DDBJ databases">
        <title>Draft Genome Sequence of Algibacter sp. Strain SK-16 Isolated from the Surface Water of Aburatsubo Inlet.</title>
        <authorList>
            <person name="Wong S.-K."/>
            <person name="Yoshizawa S."/>
            <person name="Nakajima Y."/>
            <person name="Ogura Y."/>
            <person name="Tetsuya H."/>
            <person name="Hamasaki K."/>
        </authorList>
    </citation>
    <scope>NUCLEOTIDE SEQUENCE [LARGE SCALE GENOMIC DNA]</scope>
    <source>
        <strain evidence="2 3">SK-16</strain>
    </source>
</reference>
<dbReference type="Proteomes" id="UP000095713">
    <property type="component" value="Unassembled WGS sequence"/>
</dbReference>
<feature type="transmembrane region" description="Helical" evidence="1">
    <location>
        <begin position="49"/>
        <end position="75"/>
    </location>
</feature>
<name>A0A1E5TCI1_9FLAO</name>
<dbReference type="EMBL" id="MDJD01000014">
    <property type="protein sequence ID" value="OEK09103.1"/>
    <property type="molecule type" value="Genomic_DNA"/>
</dbReference>